<organism evidence="3 4">
    <name type="scientific">Stylonychia lemnae</name>
    <name type="common">Ciliate</name>
    <dbReference type="NCBI Taxonomy" id="5949"/>
    <lineage>
        <taxon>Eukaryota</taxon>
        <taxon>Sar</taxon>
        <taxon>Alveolata</taxon>
        <taxon>Ciliophora</taxon>
        <taxon>Intramacronucleata</taxon>
        <taxon>Spirotrichea</taxon>
        <taxon>Stichotrichia</taxon>
        <taxon>Sporadotrichida</taxon>
        <taxon>Oxytrichidae</taxon>
        <taxon>Stylonychinae</taxon>
        <taxon>Stylonychia</taxon>
    </lineage>
</organism>
<feature type="compositionally biased region" description="Low complexity" evidence="2">
    <location>
        <begin position="72"/>
        <end position="89"/>
    </location>
</feature>
<feature type="region of interest" description="Disordered" evidence="2">
    <location>
        <begin position="72"/>
        <end position="112"/>
    </location>
</feature>
<keyword evidence="4" id="KW-1185">Reference proteome</keyword>
<proteinExistence type="predicted"/>
<evidence type="ECO:0000313" key="3">
    <source>
        <dbReference type="EMBL" id="CDW89003.1"/>
    </source>
</evidence>
<feature type="compositionally biased region" description="Basic residues" evidence="2">
    <location>
        <begin position="697"/>
        <end position="709"/>
    </location>
</feature>
<sequence length="718" mass="83886">MQTQTPMRTRKEIKQFGERNLSNAVNNDILNITTHDIPHNINVLNNQSIQQQSNGALNHQVSVNSAFNSINHNNTNSNNSNYMNGTQNNRNENFIPKKSLSPSSMNPQNSTMPKGQYLSQFQTHQVGNNGSYSGRAKQKNKVLQDPMSISLIIQMLKGKKKERGKKALIIQSRYQLSIYIKINVMAQVQKHFKNMNSIGPVTQTLVECLNRISVRNRSSTNEKGVRSQERPHNPIGSPQHQHHHHHHPLSFSIDLTHNQSPPNNQKPQQNLGFQQKSPTNNFIPLSQRDNLQSINYHTFLSQNRMSHNFSTIDELSKKFEFQPSMKPLQGLTDAERDIWDEMKRTRDFTYYGKNVTLDHKLTVSQKIAFQLEEQLQLAYVENRKLSKELEERRYEINHLEDKVYVLTKKIEHKDQAIESLSFKLDNDHSMIEDRLQNAISAKQKDIDMLNERLRKYQKHNDEMEKEVERLNQMRLDWESEINDLFREKEILKRQLNEAGSRLEDAMSQQVEYKQIIRHMSTIAQSDKAHSLQNKSLKTESTYKNRSKTMKNSKDEELQENIFDHLEEIIPNEVKLAQENQALKNKLEMLKDLVLNDMTHKTLKREASEIHDILKSLLEAVYQQRGLIVKSSYTQNKFDMEFIKDLADLESEVITIRDLQKIKRRLLELQSIVIIPKDQQNQKLLEDPEAQILETKVNKRHSVKQTKKPSIKNFSQLKQ</sequence>
<feature type="region of interest" description="Disordered" evidence="2">
    <location>
        <begin position="526"/>
        <end position="553"/>
    </location>
</feature>
<feature type="region of interest" description="Disordered" evidence="2">
    <location>
        <begin position="217"/>
        <end position="285"/>
    </location>
</feature>
<dbReference type="InParanoid" id="A0A078B654"/>
<feature type="compositionally biased region" description="Polar residues" evidence="2">
    <location>
        <begin position="100"/>
        <end position="112"/>
    </location>
</feature>
<protein>
    <submittedName>
        <fullName evidence="3">Uncharacterized protein</fullName>
    </submittedName>
</protein>
<feature type="coiled-coil region" evidence="1">
    <location>
        <begin position="432"/>
        <end position="508"/>
    </location>
</feature>
<dbReference type="OrthoDB" id="10681817at2759"/>
<evidence type="ECO:0000256" key="2">
    <source>
        <dbReference type="SAM" id="MobiDB-lite"/>
    </source>
</evidence>
<keyword evidence="1" id="KW-0175">Coiled coil</keyword>
<feature type="compositionally biased region" description="Polar residues" evidence="2">
    <location>
        <begin position="271"/>
        <end position="285"/>
    </location>
</feature>
<evidence type="ECO:0000313" key="4">
    <source>
        <dbReference type="Proteomes" id="UP000039865"/>
    </source>
</evidence>
<name>A0A078B654_STYLE</name>
<feature type="region of interest" description="Disordered" evidence="2">
    <location>
        <begin position="695"/>
        <end position="718"/>
    </location>
</feature>
<reference evidence="3 4" key="1">
    <citation type="submission" date="2014-06" db="EMBL/GenBank/DDBJ databases">
        <authorList>
            <person name="Swart Estienne"/>
        </authorList>
    </citation>
    <scope>NUCLEOTIDE SEQUENCE [LARGE SCALE GENOMIC DNA]</scope>
    <source>
        <strain evidence="3 4">130c</strain>
    </source>
</reference>
<feature type="compositionally biased region" description="Low complexity" evidence="2">
    <location>
        <begin position="258"/>
        <end position="270"/>
    </location>
</feature>
<dbReference type="Proteomes" id="UP000039865">
    <property type="component" value="Unassembled WGS sequence"/>
</dbReference>
<dbReference type="AlphaFoldDB" id="A0A078B654"/>
<gene>
    <name evidence="3" type="primary">Contig3056.g135</name>
    <name evidence="3" type="ORF">STYLEM_18131</name>
</gene>
<evidence type="ECO:0000256" key="1">
    <source>
        <dbReference type="SAM" id="Coils"/>
    </source>
</evidence>
<feature type="compositionally biased region" description="Basic and acidic residues" evidence="2">
    <location>
        <begin position="223"/>
        <end position="232"/>
    </location>
</feature>
<dbReference type="EMBL" id="CCKQ01017134">
    <property type="protein sequence ID" value="CDW89003.1"/>
    <property type="molecule type" value="Genomic_DNA"/>
</dbReference>
<accession>A0A078B654</accession>